<evidence type="ECO:0000313" key="2">
    <source>
        <dbReference type="EMBL" id="MED6222651.1"/>
    </source>
</evidence>
<sequence>MKFRGYYSDSEEEFEGNYEISEPNEEDPAEYEIESDVEDVANALANELPFQESSSMNVLDIDALNAREFAKDMISGPSIVRDDEFAIGMELTSVHGWKTCHKIGLFPTIS</sequence>
<dbReference type="Proteomes" id="UP001341840">
    <property type="component" value="Unassembled WGS sequence"/>
</dbReference>
<accession>A0ABU6ZL04</accession>
<keyword evidence="3" id="KW-1185">Reference proteome</keyword>
<evidence type="ECO:0000256" key="1">
    <source>
        <dbReference type="SAM" id="MobiDB-lite"/>
    </source>
</evidence>
<name>A0ABU6ZL04_9FABA</name>
<gene>
    <name evidence="2" type="ORF">PIB30_066365</name>
</gene>
<dbReference type="EMBL" id="JASCZI010272536">
    <property type="protein sequence ID" value="MED6222651.1"/>
    <property type="molecule type" value="Genomic_DNA"/>
</dbReference>
<feature type="region of interest" description="Disordered" evidence="1">
    <location>
        <begin position="1"/>
        <end position="31"/>
    </location>
</feature>
<proteinExistence type="predicted"/>
<reference evidence="2 3" key="1">
    <citation type="journal article" date="2023" name="Plants (Basel)">
        <title>Bridging the Gap: Combining Genomics and Transcriptomics Approaches to Understand Stylosanthes scabra, an Orphan Legume from the Brazilian Caatinga.</title>
        <authorList>
            <person name="Ferreira-Neto J.R.C."/>
            <person name="da Silva M.D."/>
            <person name="Binneck E."/>
            <person name="de Melo N.F."/>
            <person name="da Silva R.H."/>
            <person name="de Melo A.L.T.M."/>
            <person name="Pandolfi V."/>
            <person name="Bustamante F.O."/>
            <person name="Brasileiro-Vidal A.C."/>
            <person name="Benko-Iseppon A.M."/>
        </authorList>
    </citation>
    <scope>NUCLEOTIDE SEQUENCE [LARGE SCALE GENOMIC DNA]</scope>
    <source>
        <tissue evidence="2">Leaves</tissue>
    </source>
</reference>
<organism evidence="2 3">
    <name type="scientific">Stylosanthes scabra</name>
    <dbReference type="NCBI Taxonomy" id="79078"/>
    <lineage>
        <taxon>Eukaryota</taxon>
        <taxon>Viridiplantae</taxon>
        <taxon>Streptophyta</taxon>
        <taxon>Embryophyta</taxon>
        <taxon>Tracheophyta</taxon>
        <taxon>Spermatophyta</taxon>
        <taxon>Magnoliopsida</taxon>
        <taxon>eudicotyledons</taxon>
        <taxon>Gunneridae</taxon>
        <taxon>Pentapetalae</taxon>
        <taxon>rosids</taxon>
        <taxon>fabids</taxon>
        <taxon>Fabales</taxon>
        <taxon>Fabaceae</taxon>
        <taxon>Papilionoideae</taxon>
        <taxon>50 kb inversion clade</taxon>
        <taxon>dalbergioids sensu lato</taxon>
        <taxon>Dalbergieae</taxon>
        <taxon>Pterocarpus clade</taxon>
        <taxon>Stylosanthes</taxon>
    </lineage>
</organism>
<comment type="caution">
    <text evidence="2">The sequence shown here is derived from an EMBL/GenBank/DDBJ whole genome shotgun (WGS) entry which is preliminary data.</text>
</comment>
<protein>
    <submittedName>
        <fullName evidence="2">Uncharacterized protein</fullName>
    </submittedName>
</protein>
<evidence type="ECO:0000313" key="3">
    <source>
        <dbReference type="Proteomes" id="UP001341840"/>
    </source>
</evidence>
<feature type="compositionally biased region" description="Acidic residues" evidence="1">
    <location>
        <begin position="9"/>
        <end position="31"/>
    </location>
</feature>